<name>A0A915IA98_ROMCU</name>
<evidence type="ECO:0000313" key="1">
    <source>
        <dbReference type="Proteomes" id="UP000887565"/>
    </source>
</evidence>
<dbReference type="WBParaSite" id="nRc.2.0.1.t10698-RA">
    <property type="protein sequence ID" value="nRc.2.0.1.t10698-RA"/>
    <property type="gene ID" value="nRc.2.0.1.g10698"/>
</dbReference>
<keyword evidence="1" id="KW-1185">Reference proteome</keyword>
<reference evidence="2" key="1">
    <citation type="submission" date="2022-11" db="UniProtKB">
        <authorList>
            <consortium name="WormBaseParasite"/>
        </authorList>
    </citation>
    <scope>IDENTIFICATION</scope>
</reference>
<evidence type="ECO:0000313" key="2">
    <source>
        <dbReference type="WBParaSite" id="nRc.2.0.1.t10698-RA"/>
    </source>
</evidence>
<proteinExistence type="predicted"/>
<dbReference type="Proteomes" id="UP000887565">
    <property type="component" value="Unplaced"/>
</dbReference>
<protein>
    <submittedName>
        <fullName evidence="2">Uncharacterized protein</fullName>
    </submittedName>
</protein>
<dbReference type="AlphaFoldDB" id="A0A915IA98"/>
<organism evidence="1 2">
    <name type="scientific">Romanomermis culicivorax</name>
    <name type="common">Nematode worm</name>
    <dbReference type="NCBI Taxonomy" id="13658"/>
    <lineage>
        <taxon>Eukaryota</taxon>
        <taxon>Metazoa</taxon>
        <taxon>Ecdysozoa</taxon>
        <taxon>Nematoda</taxon>
        <taxon>Enoplea</taxon>
        <taxon>Dorylaimia</taxon>
        <taxon>Mermithida</taxon>
        <taxon>Mermithoidea</taxon>
        <taxon>Mermithidae</taxon>
        <taxon>Romanomermis</taxon>
    </lineage>
</organism>
<sequence length="21" mass="2535">MNQQKKNLIRNRPIQNLSIIL</sequence>
<accession>A0A915IA98</accession>